<dbReference type="CDD" id="cd02440">
    <property type="entry name" value="AdoMet_MTases"/>
    <property type="match status" value="1"/>
</dbReference>
<dbReference type="OrthoDB" id="2013972at2759"/>
<sequence>MSAQEHFANIASVYEKGTGGATRQIATHLVQLASPISADAKILDNACGTGVVIDELLATVPDPHVRNSLKFTATDAASPMIELVKGKVEEQWHIPADSITALTLAAENLDDVASDNFDYSFTNFGFLFFKDADKAAKHVYRTLKPGGRAFITSWKDLGYMKAVQQAAIKVRPDRPPPYLPFDLAWLDSAHIKAVFERAGFQNVEVHDQQSSYTADSVTRLSQSLIGMMEGMLKMQGWTDGEVKSLEPELECTIQASDDVLVVEQNVAWIKMMAHVAVCIK</sequence>
<keyword evidence="1" id="KW-0808">Transferase</keyword>
<reference evidence="2 3" key="1">
    <citation type="submission" date="2015-01" db="EMBL/GenBank/DDBJ databases">
        <title>The Genome Sequence of Exophiala mesophila CBS40295.</title>
        <authorList>
            <consortium name="The Broad Institute Genomics Platform"/>
            <person name="Cuomo C."/>
            <person name="de Hoog S."/>
            <person name="Gorbushina A."/>
            <person name="Stielow B."/>
            <person name="Teixiera M."/>
            <person name="Abouelleil A."/>
            <person name="Chapman S.B."/>
            <person name="Priest M."/>
            <person name="Young S.K."/>
            <person name="Wortman J."/>
            <person name="Nusbaum C."/>
            <person name="Birren B."/>
        </authorList>
    </citation>
    <scope>NUCLEOTIDE SEQUENCE [LARGE SCALE GENOMIC DNA]</scope>
    <source>
        <strain evidence="2 3">CBS 40295</strain>
    </source>
</reference>
<dbReference type="RefSeq" id="XP_016224105.1">
    <property type="nucleotide sequence ID" value="XM_016368317.1"/>
</dbReference>
<dbReference type="SUPFAM" id="SSF53335">
    <property type="entry name" value="S-adenosyl-L-methionine-dependent methyltransferases"/>
    <property type="match status" value="1"/>
</dbReference>
<gene>
    <name evidence="2" type="ORF">PV10_03822</name>
</gene>
<keyword evidence="3" id="KW-1185">Reference proteome</keyword>
<dbReference type="EMBL" id="KN847522">
    <property type="protein sequence ID" value="KIV92531.1"/>
    <property type="molecule type" value="Genomic_DNA"/>
</dbReference>
<evidence type="ECO:0000313" key="2">
    <source>
        <dbReference type="EMBL" id="KIV92531.1"/>
    </source>
</evidence>
<dbReference type="HOGENOM" id="CLU_065416_2_1_1"/>
<name>A0A0D1XWG4_EXOME</name>
<protein>
    <recommendedName>
        <fullName evidence="4">Methyltransferase domain-containing protein</fullName>
    </recommendedName>
</protein>
<dbReference type="VEuPathDB" id="FungiDB:PV10_03822"/>
<dbReference type="STRING" id="212818.A0A0D1XWG4"/>
<dbReference type="OMA" id="HDNACGP"/>
<dbReference type="Pfam" id="PF01209">
    <property type="entry name" value="Ubie_methyltran"/>
    <property type="match status" value="1"/>
</dbReference>
<dbReference type="Gene3D" id="3.40.50.150">
    <property type="entry name" value="Vaccinia Virus protein VP39"/>
    <property type="match status" value="1"/>
</dbReference>
<evidence type="ECO:0000256" key="1">
    <source>
        <dbReference type="ARBA" id="ARBA00022679"/>
    </source>
</evidence>
<dbReference type="Proteomes" id="UP000054302">
    <property type="component" value="Unassembled WGS sequence"/>
</dbReference>
<organism evidence="2 3">
    <name type="scientific">Exophiala mesophila</name>
    <name type="common">Black yeast-like fungus</name>
    <dbReference type="NCBI Taxonomy" id="212818"/>
    <lineage>
        <taxon>Eukaryota</taxon>
        <taxon>Fungi</taxon>
        <taxon>Dikarya</taxon>
        <taxon>Ascomycota</taxon>
        <taxon>Pezizomycotina</taxon>
        <taxon>Eurotiomycetes</taxon>
        <taxon>Chaetothyriomycetidae</taxon>
        <taxon>Chaetothyriales</taxon>
        <taxon>Herpotrichiellaceae</taxon>
        <taxon>Exophiala</taxon>
    </lineage>
</organism>
<dbReference type="AlphaFoldDB" id="A0A0D1XWG4"/>
<dbReference type="GeneID" id="27321667"/>
<evidence type="ECO:0000313" key="3">
    <source>
        <dbReference type="Proteomes" id="UP000054302"/>
    </source>
</evidence>
<accession>A0A0D1XWG4</accession>
<dbReference type="PANTHER" id="PTHR43861">
    <property type="entry name" value="TRANS-ACONITATE 2-METHYLTRANSFERASE-RELATED"/>
    <property type="match status" value="1"/>
</dbReference>
<evidence type="ECO:0008006" key="4">
    <source>
        <dbReference type="Google" id="ProtNLM"/>
    </source>
</evidence>
<dbReference type="PANTHER" id="PTHR43861:SF3">
    <property type="entry name" value="PUTATIVE (AFU_ORTHOLOGUE AFUA_2G14390)-RELATED"/>
    <property type="match status" value="1"/>
</dbReference>
<dbReference type="InterPro" id="IPR029063">
    <property type="entry name" value="SAM-dependent_MTases_sf"/>
</dbReference>
<dbReference type="GO" id="GO:0016740">
    <property type="term" value="F:transferase activity"/>
    <property type="evidence" value="ECO:0007669"/>
    <property type="project" value="UniProtKB-KW"/>
</dbReference>
<proteinExistence type="predicted"/>